<keyword evidence="3" id="KW-1185">Reference proteome</keyword>
<name>A0A371DY84_9APHY</name>
<evidence type="ECO:0000259" key="1">
    <source>
        <dbReference type="Pfam" id="PF18648"/>
    </source>
</evidence>
<evidence type="ECO:0000313" key="2">
    <source>
        <dbReference type="EMBL" id="RDX57500.1"/>
    </source>
</evidence>
<dbReference type="AlphaFoldDB" id="A0A371DY84"/>
<accession>A0A371DY84</accession>
<dbReference type="InterPro" id="IPR041018">
    <property type="entry name" value="ADPRTs_Tse2"/>
</dbReference>
<feature type="domain" description="Tse2 ADP-ribosyltransferase toxin" evidence="1">
    <location>
        <begin position="48"/>
        <end position="177"/>
    </location>
</feature>
<dbReference type="OrthoDB" id="10266325at2759"/>
<dbReference type="Pfam" id="PF18648">
    <property type="entry name" value="ADPRTs_Tse2"/>
    <property type="match status" value="1"/>
</dbReference>
<proteinExistence type="predicted"/>
<protein>
    <recommendedName>
        <fullName evidence="1">Tse2 ADP-ribosyltransferase toxin domain-containing protein</fullName>
    </recommendedName>
</protein>
<evidence type="ECO:0000313" key="3">
    <source>
        <dbReference type="Proteomes" id="UP000256964"/>
    </source>
</evidence>
<sequence length="185" mass="20900">MLSSLPAFCASRHASRSLLPSLRRHYAAAAKAPSPRPLLGRFDHIPLDLARVQSGTNVRLRDYEQQKALKRFSYDLKLKDGLVYPAEGDNFIGPNGCSLRPPLSPMFQEVVRNFRGTNITVYVLPESTPLPPSLTLLHEHSDHYSLQCTEPVSLDALNATLTEFINKYGRKLDKEQFDEEYPFTI</sequence>
<reference evidence="2 3" key="1">
    <citation type="journal article" date="2018" name="Biotechnol. Biofuels">
        <title>Integrative visual omics of the white-rot fungus Polyporus brumalis exposes the biotechnological potential of its oxidative enzymes for delignifying raw plant biomass.</title>
        <authorList>
            <person name="Miyauchi S."/>
            <person name="Rancon A."/>
            <person name="Drula E."/>
            <person name="Hage H."/>
            <person name="Chaduli D."/>
            <person name="Favel A."/>
            <person name="Grisel S."/>
            <person name="Henrissat B."/>
            <person name="Herpoel-Gimbert I."/>
            <person name="Ruiz-Duenas F.J."/>
            <person name="Chevret D."/>
            <person name="Hainaut M."/>
            <person name="Lin J."/>
            <person name="Wang M."/>
            <person name="Pangilinan J."/>
            <person name="Lipzen A."/>
            <person name="Lesage-Meessen L."/>
            <person name="Navarro D."/>
            <person name="Riley R."/>
            <person name="Grigoriev I.V."/>
            <person name="Zhou S."/>
            <person name="Raouche S."/>
            <person name="Rosso M.N."/>
        </authorList>
    </citation>
    <scope>NUCLEOTIDE SEQUENCE [LARGE SCALE GENOMIC DNA]</scope>
    <source>
        <strain evidence="2 3">BRFM 1820</strain>
    </source>
</reference>
<dbReference type="Proteomes" id="UP000256964">
    <property type="component" value="Unassembled WGS sequence"/>
</dbReference>
<organism evidence="2 3">
    <name type="scientific">Lentinus brumalis</name>
    <dbReference type="NCBI Taxonomy" id="2498619"/>
    <lineage>
        <taxon>Eukaryota</taxon>
        <taxon>Fungi</taxon>
        <taxon>Dikarya</taxon>
        <taxon>Basidiomycota</taxon>
        <taxon>Agaricomycotina</taxon>
        <taxon>Agaricomycetes</taxon>
        <taxon>Polyporales</taxon>
        <taxon>Polyporaceae</taxon>
        <taxon>Lentinus</taxon>
    </lineage>
</organism>
<dbReference type="EMBL" id="KZ857379">
    <property type="protein sequence ID" value="RDX57500.1"/>
    <property type="molecule type" value="Genomic_DNA"/>
</dbReference>
<gene>
    <name evidence="2" type="ORF">OH76DRAFT_1395318</name>
</gene>